<name>A0A3M7P3X8_BRAPC</name>
<evidence type="ECO:0000256" key="1">
    <source>
        <dbReference type="SAM" id="MobiDB-lite"/>
    </source>
</evidence>
<accession>A0A3M7P3X8</accession>
<organism evidence="2 3">
    <name type="scientific">Brachionus plicatilis</name>
    <name type="common">Marine rotifer</name>
    <name type="synonym">Brachionus muelleri</name>
    <dbReference type="NCBI Taxonomy" id="10195"/>
    <lineage>
        <taxon>Eukaryota</taxon>
        <taxon>Metazoa</taxon>
        <taxon>Spiralia</taxon>
        <taxon>Gnathifera</taxon>
        <taxon>Rotifera</taxon>
        <taxon>Eurotatoria</taxon>
        <taxon>Monogononta</taxon>
        <taxon>Pseudotrocha</taxon>
        <taxon>Ploima</taxon>
        <taxon>Brachionidae</taxon>
        <taxon>Brachionus</taxon>
    </lineage>
</organism>
<comment type="caution">
    <text evidence="2">The sequence shown here is derived from an EMBL/GenBank/DDBJ whole genome shotgun (WGS) entry which is preliminary data.</text>
</comment>
<gene>
    <name evidence="2" type="ORF">BpHYR1_022066</name>
</gene>
<feature type="region of interest" description="Disordered" evidence="1">
    <location>
        <begin position="1"/>
        <end position="25"/>
    </location>
</feature>
<proteinExistence type="predicted"/>
<dbReference type="EMBL" id="REGN01013537">
    <property type="protein sequence ID" value="RMZ93811.1"/>
    <property type="molecule type" value="Genomic_DNA"/>
</dbReference>
<protein>
    <submittedName>
        <fullName evidence="2">Uncharacterized protein</fullName>
    </submittedName>
</protein>
<sequence>TKFISSKLNNTAPNQRNKIKNNTIEPGIRSQIQSKEHFEAGFYKIIRIISKALKETVETLSRMKLLVQGVQFLHGSSTLTDIIIVLHHKKN</sequence>
<feature type="compositionally biased region" description="Polar residues" evidence="1">
    <location>
        <begin position="1"/>
        <end position="24"/>
    </location>
</feature>
<feature type="non-terminal residue" evidence="2">
    <location>
        <position position="1"/>
    </location>
</feature>
<evidence type="ECO:0000313" key="3">
    <source>
        <dbReference type="Proteomes" id="UP000276133"/>
    </source>
</evidence>
<evidence type="ECO:0000313" key="2">
    <source>
        <dbReference type="EMBL" id="RMZ93811.1"/>
    </source>
</evidence>
<dbReference type="AlphaFoldDB" id="A0A3M7P3X8"/>
<reference evidence="2 3" key="1">
    <citation type="journal article" date="2018" name="Sci. Rep.">
        <title>Genomic signatures of local adaptation to the degree of environmental predictability in rotifers.</title>
        <authorList>
            <person name="Franch-Gras L."/>
            <person name="Hahn C."/>
            <person name="Garcia-Roger E.M."/>
            <person name="Carmona M.J."/>
            <person name="Serra M."/>
            <person name="Gomez A."/>
        </authorList>
    </citation>
    <scope>NUCLEOTIDE SEQUENCE [LARGE SCALE GENOMIC DNA]</scope>
    <source>
        <strain evidence="2">HYR1</strain>
    </source>
</reference>
<dbReference type="Proteomes" id="UP000276133">
    <property type="component" value="Unassembled WGS sequence"/>
</dbReference>
<keyword evidence="3" id="KW-1185">Reference proteome</keyword>